<organism evidence="1 2">
    <name type="scientific">Anaeromyxobacter paludicola</name>
    <dbReference type="NCBI Taxonomy" id="2918171"/>
    <lineage>
        <taxon>Bacteria</taxon>
        <taxon>Pseudomonadati</taxon>
        <taxon>Myxococcota</taxon>
        <taxon>Myxococcia</taxon>
        <taxon>Myxococcales</taxon>
        <taxon>Cystobacterineae</taxon>
        <taxon>Anaeromyxobacteraceae</taxon>
        <taxon>Anaeromyxobacter</taxon>
    </lineage>
</organism>
<dbReference type="EMBL" id="AP025592">
    <property type="protein sequence ID" value="BDG10291.1"/>
    <property type="molecule type" value="Genomic_DNA"/>
</dbReference>
<evidence type="ECO:0000313" key="2">
    <source>
        <dbReference type="Proteomes" id="UP001162734"/>
    </source>
</evidence>
<dbReference type="RefSeq" id="WP_248342712.1">
    <property type="nucleotide sequence ID" value="NZ_AP025592.1"/>
</dbReference>
<name>A0ABM7XEK0_9BACT</name>
<evidence type="ECO:0000313" key="1">
    <source>
        <dbReference type="EMBL" id="BDG10291.1"/>
    </source>
</evidence>
<gene>
    <name evidence="1" type="ORF">AMPC_34040</name>
</gene>
<reference evidence="2" key="1">
    <citation type="journal article" date="2022" name="Int. J. Syst. Evol. Microbiol.">
        <title>Anaeromyxobacter oryzae sp. nov., Anaeromyxobacter diazotrophicus sp. nov. and Anaeromyxobacter paludicola sp. nov., isolated from paddy soils.</title>
        <authorList>
            <person name="Itoh H."/>
            <person name="Xu Z."/>
            <person name="Mise K."/>
            <person name="Masuda Y."/>
            <person name="Ushijima N."/>
            <person name="Hayakawa C."/>
            <person name="Shiratori Y."/>
            <person name="Senoo K."/>
        </authorList>
    </citation>
    <scope>NUCLEOTIDE SEQUENCE [LARGE SCALE GENOMIC DNA]</scope>
    <source>
        <strain evidence="2">Red630</strain>
    </source>
</reference>
<dbReference type="Proteomes" id="UP001162734">
    <property type="component" value="Chromosome"/>
</dbReference>
<sequence length="127" mass="14434">MDTPSQRTRARRYAGPVVELERARDDRRLRDCHARLREVVEVNRKALGGLFQSGLIYTRHGARLGRDLLLAQQHLIKVRELLARLGELGERPEEGGEGALLYRQVQVLLARTAELTARSDGVLARER</sequence>
<proteinExistence type="predicted"/>
<protein>
    <submittedName>
        <fullName evidence="1">Uncharacterized protein</fullName>
    </submittedName>
</protein>
<accession>A0ABM7XEK0</accession>
<keyword evidence="2" id="KW-1185">Reference proteome</keyword>